<dbReference type="PROSITE" id="PS51277">
    <property type="entry name" value="BURP"/>
    <property type="match status" value="1"/>
</dbReference>
<evidence type="ECO:0000313" key="3">
    <source>
        <dbReference type="EMBL" id="KAK1431175.1"/>
    </source>
</evidence>
<proteinExistence type="predicted"/>
<protein>
    <recommendedName>
        <fullName evidence="2">BURP domain-containing protein</fullName>
    </recommendedName>
</protein>
<evidence type="ECO:0000256" key="1">
    <source>
        <dbReference type="SAM" id="SignalP"/>
    </source>
</evidence>
<comment type="caution">
    <text evidence="3">The sequence shown here is derived from an EMBL/GenBank/DDBJ whole genome shotgun (WGS) entry which is preliminary data.</text>
</comment>
<feature type="chain" id="PRO_5042093664" description="BURP domain-containing protein" evidence="1">
    <location>
        <begin position="23"/>
        <end position="263"/>
    </location>
</feature>
<dbReference type="PANTHER" id="PTHR31236:SF67">
    <property type="entry name" value="BURP DOMAIN-CONTAINING PROTEIN"/>
    <property type="match status" value="1"/>
</dbReference>
<keyword evidence="4" id="KW-1185">Reference proteome</keyword>
<keyword evidence="1" id="KW-0732">Signal</keyword>
<evidence type="ECO:0000259" key="2">
    <source>
        <dbReference type="PROSITE" id="PS51277"/>
    </source>
</evidence>
<reference evidence="3" key="1">
    <citation type="journal article" date="2023" name="bioRxiv">
        <title>Improved chromosome-level genome assembly for marigold (Tagetes erecta).</title>
        <authorList>
            <person name="Jiang F."/>
            <person name="Yuan L."/>
            <person name="Wang S."/>
            <person name="Wang H."/>
            <person name="Xu D."/>
            <person name="Wang A."/>
            <person name="Fan W."/>
        </authorList>
    </citation>
    <scope>NUCLEOTIDE SEQUENCE</scope>
    <source>
        <strain evidence="3">WSJ</strain>
        <tissue evidence="3">Leaf</tissue>
    </source>
</reference>
<dbReference type="EMBL" id="JAUHHV010000003">
    <property type="protein sequence ID" value="KAK1431175.1"/>
    <property type="molecule type" value="Genomic_DNA"/>
</dbReference>
<accession>A0AAD8NWT7</accession>
<dbReference type="InterPro" id="IPR044816">
    <property type="entry name" value="BURP"/>
</dbReference>
<dbReference type="SMART" id="SM01045">
    <property type="entry name" value="BURP"/>
    <property type="match status" value="1"/>
</dbReference>
<evidence type="ECO:0000313" key="4">
    <source>
        <dbReference type="Proteomes" id="UP001229421"/>
    </source>
</evidence>
<dbReference type="InterPro" id="IPR004873">
    <property type="entry name" value="BURP_dom"/>
</dbReference>
<sequence length="263" mass="29796">MAFASFILYALLILQFSIGSHGLEMNMIKPEDDQPRHPSPDLSLNVFFKITDLYLGNKIQIYLASNEDSTPTKLLSKEEADSIPFSLSKLPHLLEYFSFSNTSPQAKAMQTTLKQCEVKPIGGEVKTCVTSLKSMMEMTRHFFGTVKPKVLTTKILSSKHTLYQNYTIVEKPKEVNTSKVIACHTMAYPYMVYYCHGHKGHMTRLFKVALGGENKERIDAIAVCHMDTSKWDRDHVSFRILGVRRGSSPVCHVIPVDNIVWFA</sequence>
<organism evidence="3 4">
    <name type="scientific">Tagetes erecta</name>
    <name type="common">African marigold</name>
    <dbReference type="NCBI Taxonomy" id="13708"/>
    <lineage>
        <taxon>Eukaryota</taxon>
        <taxon>Viridiplantae</taxon>
        <taxon>Streptophyta</taxon>
        <taxon>Embryophyta</taxon>
        <taxon>Tracheophyta</taxon>
        <taxon>Spermatophyta</taxon>
        <taxon>Magnoliopsida</taxon>
        <taxon>eudicotyledons</taxon>
        <taxon>Gunneridae</taxon>
        <taxon>Pentapetalae</taxon>
        <taxon>asterids</taxon>
        <taxon>campanulids</taxon>
        <taxon>Asterales</taxon>
        <taxon>Asteraceae</taxon>
        <taxon>Asteroideae</taxon>
        <taxon>Heliantheae alliance</taxon>
        <taxon>Tageteae</taxon>
        <taxon>Tagetes</taxon>
    </lineage>
</organism>
<feature type="signal peptide" evidence="1">
    <location>
        <begin position="1"/>
        <end position="22"/>
    </location>
</feature>
<dbReference type="AlphaFoldDB" id="A0AAD8NWT7"/>
<gene>
    <name evidence="3" type="ORF">QVD17_14459</name>
</gene>
<feature type="domain" description="BURP" evidence="2">
    <location>
        <begin position="47"/>
        <end position="263"/>
    </location>
</feature>
<dbReference type="Proteomes" id="UP001229421">
    <property type="component" value="Unassembled WGS sequence"/>
</dbReference>
<dbReference type="Pfam" id="PF03181">
    <property type="entry name" value="BURP"/>
    <property type="match status" value="1"/>
</dbReference>
<name>A0AAD8NWT7_TARER</name>
<dbReference type="PANTHER" id="PTHR31236">
    <property type="entry name" value="BURP DOMAIN PROTEIN USPL1-LIKE"/>
    <property type="match status" value="1"/>
</dbReference>